<evidence type="ECO:0000313" key="4">
    <source>
        <dbReference type="Proteomes" id="UP000250043"/>
    </source>
</evidence>
<gene>
    <name evidence="3" type="ORF">OBBRIDRAFT_798840</name>
</gene>
<feature type="transmembrane region" description="Helical" evidence="1">
    <location>
        <begin position="213"/>
        <end position="234"/>
    </location>
</feature>
<dbReference type="Proteomes" id="UP000250043">
    <property type="component" value="Unassembled WGS sequence"/>
</dbReference>
<organism evidence="3 4">
    <name type="scientific">Obba rivulosa</name>
    <dbReference type="NCBI Taxonomy" id="1052685"/>
    <lineage>
        <taxon>Eukaryota</taxon>
        <taxon>Fungi</taxon>
        <taxon>Dikarya</taxon>
        <taxon>Basidiomycota</taxon>
        <taxon>Agaricomycotina</taxon>
        <taxon>Agaricomycetes</taxon>
        <taxon>Polyporales</taxon>
        <taxon>Gelatoporiaceae</taxon>
        <taxon>Obba</taxon>
    </lineage>
</organism>
<feature type="transmembrane region" description="Helical" evidence="1">
    <location>
        <begin position="91"/>
        <end position="111"/>
    </location>
</feature>
<protein>
    <recommendedName>
        <fullName evidence="2">DUF6533 domain-containing protein</fullName>
    </recommendedName>
</protein>
<reference evidence="3 4" key="1">
    <citation type="submission" date="2016-07" db="EMBL/GenBank/DDBJ databases">
        <title>Draft genome of the white-rot fungus Obba rivulosa 3A-2.</title>
        <authorList>
            <consortium name="DOE Joint Genome Institute"/>
            <person name="Miettinen O."/>
            <person name="Riley R."/>
            <person name="Acob R."/>
            <person name="Barry K."/>
            <person name="Cullen D."/>
            <person name="De Vries R."/>
            <person name="Hainaut M."/>
            <person name="Hatakka A."/>
            <person name="Henrissat B."/>
            <person name="Hilden K."/>
            <person name="Kuo R."/>
            <person name="Labutti K."/>
            <person name="Lipzen A."/>
            <person name="Makela M.R."/>
            <person name="Sandor L."/>
            <person name="Spatafora J.W."/>
            <person name="Grigoriev I.V."/>
            <person name="Hibbett D.S."/>
        </authorList>
    </citation>
    <scope>NUCLEOTIDE SEQUENCE [LARGE SCALE GENOMIC DNA]</scope>
    <source>
        <strain evidence="3 4">3A-2</strain>
    </source>
</reference>
<dbReference type="Pfam" id="PF20151">
    <property type="entry name" value="DUF6533"/>
    <property type="match status" value="1"/>
</dbReference>
<evidence type="ECO:0000259" key="2">
    <source>
        <dbReference type="Pfam" id="PF20151"/>
    </source>
</evidence>
<sequence length="247" mass="27964">MAASPQEAAHVPQLVEDARTTSWTNVSALSILMFDYVATFDDEVTLFWGAPWTISKFLYLLNRYFTILLIIFNTCAQTWHITSASTCSKLLQVQCFGAAVTIATVDAILMLRVWILYEKSRKVLWFLSSTFSAELIAMLILSFYYEEPKFVQVKFVPEGCYSAVDQRHFTIFVIGPLIVSLMMFTMTLHCCLTTLHASRGVGMPLFELFLRDGVLYFLAASPVLISGLLIWHFARPALSNLIEGYVH</sequence>
<keyword evidence="4" id="KW-1185">Reference proteome</keyword>
<feature type="transmembrane region" description="Helical" evidence="1">
    <location>
        <begin position="171"/>
        <end position="192"/>
    </location>
</feature>
<accession>A0A8E2DEE3</accession>
<name>A0A8E2DEE3_9APHY</name>
<proteinExistence type="predicted"/>
<dbReference type="AlphaFoldDB" id="A0A8E2DEE3"/>
<feature type="domain" description="DUF6533" evidence="2">
    <location>
        <begin position="24"/>
        <end position="68"/>
    </location>
</feature>
<dbReference type="InterPro" id="IPR045340">
    <property type="entry name" value="DUF6533"/>
</dbReference>
<keyword evidence="1" id="KW-0472">Membrane</keyword>
<evidence type="ECO:0000256" key="1">
    <source>
        <dbReference type="SAM" id="Phobius"/>
    </source>
</evidence>
<dbReference type="OrthoDB" id="2745134at2759"/>
<evidence type="ECO:0000313" key="3">
    <source>
        <dbReference type="EMBL" id="OCH84730.1"/>
    </source>
</evidence>
<feature type="transmembrane region" description="Helical" evidence="1">
    <location>
        <begin position="57"/>
        <end position="79"/>
    </location>
</feature>
<keyword evidence="1" id="KW-1133">Transmembrane helix</keyword>
<feature type="transmembrane region" description="Helical" evidence="1">
    <location>
        <begin position="123"/>
        <end position="145"/>
    </location>
</feature>
<keyword evidence="1" id="KW-0812">Transmembrane</keyword>
<dbReference type="EMBL" id="KV722641">
    <property type="protein sequence ID" value="OCH84730.1"/>
    <property type="molecule type" value="Genomic_DNA"/>
</dbReference>